<sequence>MDFNPDGMEPNNRYKFLGRSGKMNWKEIQELNLELVVKWGDIEELQKILSNITFSELNERDINLQPHEYILKMVKALQLSVEYLVHTQKKLIAINNNLTKSNQAYRQKVKYYKEKLKLKLQNQRGQKKKSPKKEGNQSPNNKSVHEAYQCNLCSKVFENEDFLGKHMDRRHGKEDKTKKIQEFEVNNFNDQRIESGLNDNHPLSQADLETSFIVQDGDEQSQLIDDLYQENKRLKADLNLKKRKNGRLLDSKGSKEDGEMRNVDSDFNSDISDNYLDSGSFIEGNDIENDSLNNSRKSKSNQIRKSKTPSNSRNQYDSPSNKQVDKNYLNDKDNKGHNMSTKKPRRVRQNSNEGDQQDLILNFRVEQEQQQDRIKKLQQDNLNLEQEKEMQMLQEKIEKKRAELSKTWKQMQTEERTKNIDQDDILEDFNEQEAKELTSEDDNVDTQVYEDS</sequence>
<feature type="coiled-coil region" evidence="8">
    <location>
        <begin position="360"/>
        <end position="403"/>
    </location>
</feature>
<evidence type="ECO:0000256" key="9">
    <source>
        <dbReference type="SAM" id="MobiDB-lite"/>
    </source>
</evidence>
<proteinExistence type="inferred from homology"/>
<feature type="region of interest" description="Disordered" evidence="9">
    <location>
        <begin position="121"/>
        <end position="142"/>
    </location>
</feature>
<evidence type="ECO:0000256" key="8">
    <source>
        <dbReference type="SAM" id="Coils"/>
    </source>
</evidence>
<keyword evidence="5" id="KW-0206">Cytoskeleton</keyword>
<feature type="compositionally biased region" description="Polar residues" evidence="9">
    <location>
        <begin position="265"/>
        <end position="277"/>
    </location>
</feature>
<dbReference type="Gene3D" id="3.30.160.60">
    <property type="entry name" value="Classic Zinc Finger"/>
    <property type="match status" value="1"/>
</dbReference>
<evidence type="ECO:0000256" key="4">
    <source>
        <dbReference type="ARBA" id="ARBA00023054"/>
    </source>
</evidence>
<keyword evidence="5" id="KW-0963">Cytoplasm</keyword>
<dbReference type="InterPro" id="IPR032714">
    <property type="entry name" value="DZIP1_N"/>
</dbReference>
<evidence type="ECO:0000256" key="3">
    <source>
        <dbReference type="ARBA" id="ARBA00009131"/>
    </source>
</evidence>
<evidence type="ECO:0000256" key="2">
    <source>
        <dbReference type="ARBA" id="ARBA00004120"/>
    </source>
</evidence>
<accession>A0A5J4VSX4</accession>
<evidence type="ECO:0000259" key="10">
    <source>
        <dbReference type="PROSITE" id="PS50157"/>
    </source>
</evidence>
<dbReference type="PANTHER" id="PTHR21502:SF3">
    <property type="entry name" value="CILIUM ASSEMBLY PROTEIN DZIP1L"/>
    <property type="match status" value="1"/>
</dbReference>
<evidence type="ECO:0000256" key="5">
    <source>
        <dbReference type="ARBA" id="ARBA00023212"/>
    </source>
</evidence>
<keyword evidence="7" id="KW-0479">Metal-binding</keyword>
<feature type="compositionally biased region" description="Polar residues" evidence="9">
    <location>
        <begin position="308"/>
        <end position="322"/>
    </location>
</feature>
<gene>
    <name evidence="11" type="ORF">EZS28_019165</name>
</gene>
<evidence type="ECO:0000313" key="12">
    <source>
        <dbReference type="Proteomes" id="UP000324800"/>
    </source>
</evidence>
<organism evidence="11 12">
    <name type="scientific">Streblomastix strix</name>
    <dbReference type="NCBI Taxonomy" id="222440"/>
    <lineage>
        <taxon>Eukaryota</taxon>
        <taxon>Metamonada</taxon>
        <taxon>Preaxostyla</taxon>
        <taxon>Oxymonadida</taxon>
        <taxon>Streblomastigidae</taxon>
        <taxon>Streblomastix</taxon>
    </lineage>
</organism>
<dbReference type="PROSITE" id="PS50157">
    <property type="entry name" value="ZINC_FINGER_C2H2_2"/>
    <property type="match status" value="1"/>
</dbReference>
<feature type="region of interest" description="Disordered" evidence="9">
    <location>
        <begin position="247"/>
        <end position="356"/>
    </location>
</feature>
<evidence type="ECO:0000256" key="7">
    <source>
        <dbReference type="PROSITE-ProRule" id="PRU00042"/>
    </source>
</evidence>
<dbReference type="SMART" id="SM00355">
    <property type="entry name" value="ZnF_C2H2"/>
    <property type="match status" value="1"/>
</dbReference>
<comment type="similarity">
    <text evidence="3">Belongs to the DZIP C2H2-type zinc-finger protein family.</text>
</comment>
<evidence type="ECO:0000256" key="6">
    <source>
        <dbReference type="ARBA" id="ARBA00023273"/>
    </source>
</evidence>
<dbReference type="PANTHER" id="PTHR21502">
    <property type="entry name" value="ZINC FINGER PROTEIN DZIP1"/>
    <property type="match status" value="1"/>
</dbReference>
<dbReference type="GO" id="GO:0005814">
    <property type="term" value="C:centriole"/>
    <property type="evidence" value="ECO:0007669"/>
    <property type="project" value="UniProtKB-SubCell"/>
</dbReference>
<comment type="caution">
    <text evidence="11">The sequence shown here is derived from an EMBL/GenBank/DDBJ whole genome shotgun (WGS) entry which is preliminary data.</text>
</comment>
<dbReference type="OrthoDB" id="421095at2759"/>
<dbReference type="EMBL" id="SNRW01005321">
    <property type="protein sequence ID" value="KAA6385306.1"/>
    <property type="molecule type" value="Genomic_DNA"/>
</dbReference>
<dbReference type="InterPro" id="IPR013087">
    <property type="entry name" value="Znf_C2H2_type"/>
</dbReference>
<protein>
    <recommendedName>
        <fullName evidence="10">C2H2-type domain-containing protein</fullName>
    </recommendedName>
</protein>
<feature type="domain" description="C2H2-type" evidence="10">
    <location>
        <begin position="148"/>
        <end position="176"/>
    </location>
</feature>
<keyword evidence="7" id="KW-0863">Zinc-finger</keyword>
<feature type="compositionally biased region" description="Basic residues" evidence="9">
    <location>
        <begin position="296"/>
        <end position="307"/>
    </location>
</feature>
<keyword evidence="6" id="KW-0966">Cell projection</keyword>
<keyword evidence="4 8" id="KW-0175">Coiled coil</keyword>
<reference evidence="11 12" key="1">
    <citation type="submission" date="2019-03" db="EMBL/GenBank/DDBJ databases">
        <title>Single cell metagenomics reveals metabolic interactions within the superorganism composed of flagellate Streblomastix strix and complex community of Bacteroidetes bacteria on its surface.</title>
        <authorList>
            <person name="Treitli S.C."/>
            <person name="Kolisko M."/>
            <person name="Husnik F."/>
            <person name="Keeling P."/>
            <person name="Hampl V."/>
        </authorList>
    </citation>
    <scope>NUCLEOTIDE SEQUENCE [LARGE SCALE GENOMIC DNA]</scope>
    <source>
        <strain evidence="11">ST1C</strain>
    </source>
</reference>
<evidence type="ECO:0000256" key="1">
    <source>
        <dbReference type="ARBA" id="ARBA00004114"/>
    </source>
</evidence>
<dbReference type="Pfam" id="PF13815">
    <property type="entry name" value="Dzip-like_N"/>
    <property type="match status" value="1"/>
</dbReference>
<dbReference type="GO" id="GO:0008270">
    <property type="term" value="F:zinc ion binding"/>
    <property type="evidence" value="ECO:0007669"/>
    <property type="project" value="UniProtKB-KW"/>
</dbReference>
<dbReference type="PROSITE" id="PS00028">
    <property type="entry name" value="ZINC_FINGER_C2H2_1"/>
    <property type="match status" value="1"/>
</dbReference>
<feature type="compositionally biased region" description="Basic and acidic residues" evidence="9">
    <location>
        <begin position="247"/>
        <end position="264"/>
    </location>
</feature>
<feature type="region of interest" description="Disordered" evidence="9">
    <location>
        <begin position="433"/>
        <end position="452"/>
    </location>
</feature>
<feature type="compositionally biased region" description="Acidic residues" evidence="9">
    <location>
        <begin position="439"/>
        <end position="452"/>
    </location>
</feature>
<dbReference type="InterPro" id="IPR051241">
    <property type="entry name" value="DZIP_RILPL"/>
</dbReference>
<name>A0A5J4VSX4_9EUKA</name>
<dbReference type="GO" id="GO:0005737">
    <property type="term" value="C:cytoplasm"/>
    <property type="evidence" value="ECO:0007669"/>
    <property type="project" value="TreeGrafter"/>
</dbReference>
<dbReference type="AlphaFoldDB" id="A0A5J4VSX4"/>
<comment type="subcellular location">
    <subcellularLocation>
        <location evidence="2">Cytoplasm</location>
        <location evidence="2">Cytoskeleton</location>
        <location evidence="2">Cilium basal body</location>
    </subcellularLocation>
    <subcellularLocation>
        <location evidence="1">Cytoplasm</location>
        <location evidence="1">Cytoskeleton</location>
        <location evidence="1">Microtubule organizing center</location>
        <location evidence="1">Centrosome</location>
        <location evidence="1">Centriole</location>
    </subcellularLocation>
</comment>
<dbReference type="Proteomes" id="UP000324800">
    <property type="component" value="Unassembled WGS sequence"/>
</dbReference>
<feature type="compositionally biased region" description="Basic and acidic residues" evidence="9">
    <location>
        <begin position="323"/>
        <end position="336"/>
    </location>
</feature>
<keyword evidence="7" id="KW-0862">Zinc</keyword>
<evidence type="ECO:0000313" key="11">
    <source>
        <dbReference type="EMBL" id="KAA6385306.1"/>
    </source>
</evidence>